<evidence type="ECO:0000313" key="9">
    <source>
        <dbReference type="EMBL" id="GII76103.1"/>
    </source>
</evidence>
<evidence type="ECO:0000259" key="8">
    <source>
        <dbReference type="Pfam" id="PF09349"/>
    </source>
</evidence>
<dbReference type="InterPro" id="IPR036778">
    <property type="entry name" value="OHCU_decarboxylase_sf"/>
</dbReference>
<gene>
    <name evidence="9" type="ORF">Sru01_10850</name>
</gene>
<dbReference type="EMBL" id="BOOU01000013">
    <property type="protein sequence ID" value="GII76103.1"/>
    <property type="molecule type" value="Genomic_DNA"/>
</dbReference>
<keyword evidence="5" id="KW-0210">Decarboxylase</keyword>
<name>A0A919QZB4_9ACTN</name>
<dbReference type="Pfam" id="PF09349">
    <property type="entry name" value="OHCU_decarbox"/>
    <property type="match status" value="1"/>
</dbReference>
<dbReference type="InterPro" id="IPR018020">
    <property type="entry name" value="OHCU_decarboxylase"/>
</dbReference>
<feature type="region of interest" description="Disordered" evidence="7">
    <location>
        <begin position="73"/>
        <end position="106"/>
    </location>
</feature>
<dbReference type="Gene3D" id="1.10.3330.10">
    <property type="entry name" value="Oxo-4-hydroxy-4-carboxy-5-ureidoimidazoline decarboxylase"/>
    <property type="match status" value="1"/>
</dbReference>
<evidence type="ECO:0000256" key="3">
    <source>
        <dbReference type="ARBA" id="ARBA00012257"/>
    </source>
</evidence>
<protein>
    <recommendedName>
        <fullName evidence="3">2-oxo-4-hydroxy-4-carboxy-5-ureidoimidazoline decarboxylase</fullName>
        <ecNumber evidence="3">4.1.1.97</ecNumber>
    </recommendedName>
</protein>
<evidence type="ECO:0000256" key="7">
    <source>
        <dbReference type="SAM" id="MobiDB-lite"/>
    </source>
</evidence>
<dbReference type="GO" id="GO:0006144">
    <property type="term" value="P:purine nucleobase metabolic process"/>
    <property type="evidence" value="ECO:0007669"/>
    <property type="project" value="UniProtKB-KW"/>
</dbReference>
<evidence type="ECO:0000256" key="5">
    <source>
        <dbReference type="ARBA" id="ARBA00022793"/>
    </source>
</evidence>
<organism evidence="9 10">
    <name type="scientific">Sphaerisporangium rufum</name>
    <dbReference type="NCBI Taxonomy" id="1381558"/>
    <lineage>
        <taxon>Bacteria</taxon>
        <taxon>Bacillati</taxon>
        <taxon>Actinomycetota</taxon>
        <taxon>Actinomycetes</taxon>
        <taxon>Streptosporangiales</taxon>
        <taxon>Streptosporangiaceae</taxon>
        <taxon>Sphaerisporangium</taxon>
    </lineage>
</organism>
<dbReference type="EC" id="4.1.1.97" evidence="3"/>
<dbReference type="AlphaFoldDB" id="A0A919QZB4"/>
<reference evidence="9" key="1">
    <citation type="submission" date="2021-01" db="EMBL/GenBank/DDBJ databases">
        <title>Whole genome shotgun sequence of Sphaerisporangium rufum NBRC 109079.</title>
        <authorList>
            <person name="Komaki H."/>
            <person name="Tamura T."/>
        </authorList>
    </citation>
    <scope>NUCLEOTIDE SEQUENCE</scope>
    <source>
        <strain evidence="9">NBRC 109079</strain>
    </source>
</reference>
<keyword evidence="10" id="KW-1185">Reference proteome</keyword>
<comment type="pathway">
    <text evidence="2">Purine metabolism; urate degradation; (S)-allantoin from urate: step 3/3.</text>
</comment>
<comment type="caution">
    <text evidence="9">The sequence shown here is derived from an EMBL/GenBank/DDBJ whole genome shotgun (WGS) entry which is preliminary data.</text>
</comment>
<evidence type="ECO:0000256" key="1">
    <source>
        <dbReference type="ARBA" id="ARBA00001163"/>
    </source>
</evidence>
<sequence length="175" mass="18833">MADPTPAGGVPAFDALPPAEAERRLLACCAAPEFARRVAAGRPYGDRGRLLAAAEAAARELGWPQVRAALDAHPRIGDRPAGDGAESRWSRREQERAGRAGAAERDALAEGNRRYEERFGHVFLVCATGLTAGQVLDRLRGRLGNDEETERKVVGAELAAIARLRVARLLDEETT</sequence>
<keyword evidence="6" id="KW-0456">Lyase</keyword>
<evidence type="ECO:0000313" key="10">
    <source>
        <dbReference type="Proteomes" id="UP000655287"/>
    </source>
</evidence>
<dbReference type="RefSeq" id="WP_203982714.1">
    <property type="nucleotide sequence ID" value="NZ_BOOU01000013.1"/>
</dbReference>
<accession>A0A919QZB4</accession>
<evidence type="ECO:0000256" key="4">
    <source>
        <dbReference type="ARBA" id="ARBA00022631"/>
    </source>
</evidence>
<dbReference type="GO" id="GO:0051997">
    <property type="term" value="F:2-oxo-4-hydroxy-4-carboxy-5-ureidoimidazoline decarboxylase activity"/>
    <property type="evidence" value="ECO:0007669"/>
    <property type="project" value="UniProtKB-EC"/>
</dbReference>
<keyword evidence="4" id="KW-0659">Purine metabolism</keyword>
<dbReference type="InterPro" id="IPR017595">
    <property type="entry name" value="OHCU_decarboxylase-2"/>
</dbReference>
<dbReference type="NCBIfam" id="TIGR03180">
    <property type="entry name" value="UraD_2"/>
    <property type="match status" value="1"/>
</dbReference>
<comment type="catalytic activity">
    <reaction evidence="1">
        <text>5-hydroxy-2-oxo-4-ureido-2,5-dihydro-1H-imidazole-5-carboxylate + H(+) = (S)-allantoin + CO2</text>
        <dbReference type="Rhea" id="RHEA:26301"/>
        <dbReference type="ChEBI" id="CHEBI:15378"/>
        <dbReference type="ChEBI" id="CHEBI:15678"/>
        <dbReference type="ChEBI" id="CHEBI:16526"/>
        <dbReference type="ChEBI" id="CHEBI:58639"/>
        <dbReference type="EC" id="4.1.1.97"/>
    </reaction>
</comment>
<dbReference type="PANTHER" id="PTHR43466:SF1">
    <property type="entry name" value="2-OXO-4-HYDROXY-4-CARBOXY-5-UREIDOIMIDAZOLINE DECARBOXYLASE-RELATED"/>
    <property type="match status" value="1"/>
</dbReference>
<evidence type="ECO:0000256" key="2">
    <source>
        <dbReference type="ARBA" id="ARBA00004754"/>
    </source>
</evidence>
<dbReference type="Proteomes" id="UP000655287">
    <property type="component" value="Unassembled WGS sequence"/>
</dbReference>
<proteinExistence type="predicted"/>
<dbReference type="SUPFAM" id="SSF158694">
    <property type="entry name" value="UraD-Like"/>
    <property type="match status" value="1"/>
</dbReference>
<dbReference type="NCBIfam" id="NF010372">
    <property type="entry name" value="PRK13798.1"/>
    <property type="match status" value="1"/>
</dbReference>
<dbReference type="GO" id="GO:0019628">
    <property type="term" value="P:urate catabolic process"/>
    <property type="evidence" value="ECO:0007669"/>
    <property type="project" value="TreeGrafter"/>
</dbReference>
<dbReference type="PANTHER" id="PTHR43466">
    <property type="entry name" value="2-OXO-4-HYDROXY-4-CARBOXY-5-UREIDOIMIDAZOLINE DECARBOXYLASE-RELATED"/>
    <property type="match status" value="1"/>
</dbReference>
<evidence type="ECO:0000256" key="6">
    <source>
        <dbReference type="ARBA" id="ARBA00023239"/>
    </source>
</evidence>
<feature type="domain" description="Oxo-4-hydroxy-4-carboxy-5-ureidoimidazoline decarboxylase" evidence="8">
    <location>
        <begin position="15"/>
        <end position="166"/>
    </location>
</feature>